<dbReference type="SFLD" id="SFLDS00003">
    <property type="entry name" value="Haloacid_Dehalogenase"/>
    <property type="match status" value="1"/>
</dbReference>
<name>A0A2W2AE91_9BACT</name>
<dbReference type="PANTHER" id="PTHR47478:SF1">
    <property type="entry name" value="PYRIMIDINE 5'-NUCLEOTIDASE YJJG"/>
    <property type="match status" value="1"/>
</dbReference>
<keyword evidence="2" id="KW-1185">Reference proteome</keyword>
<organism evidence="1 2">
    <name type="scientific">Taibaiella soli</name>
    <dbReference type="NCBI Taxonomy" id="1649169"/>
    <lineage>
        <taxon>Bacteria</taxon>
        <taxon>Pseudomonadati</taxon>
        <taxon>Bacteroidota</taxon>
        <taxon>Chitinophagia</taxon>
        <taxon>Chitinophagales</taxon>
        <taxon>Chitinophagaceae</taxon>
        <taxon>Taibaiella</taxon>
    </lineage>
</organism>
<evidence type="ECO:0000313" key="1">
    <source>
        <dbReference type="EMBL" id="PZF71882.1"/>
    </source>
</evidence>
<dbReference type="EMBL" id="QKTW01000022">
    <property type="protein sequence ID" value="PZF71882.1"/>
    <property type="molecule type" value="Genomic_DNA"/>
</dbReference>
<dbReference type="Gene3D" id="3.40.50.1000">
    <property type="entry name" value="HAD superfamily/HAD-like"/>
    <property type="match status" value="1"/>
</dbReference>
<dbReference type="Gene3D" id="1.10.150.240">
    <property type="entry name" value="Putative phosphatase, domain 2"/>
    <property type="match status" value="1"/>
</dbReference>
<dbReference type="PANTHER" id="PTHR47478">
    <property type="match status" value="1"/>
</dbReference>
<dbReference type="AlphaFoldDB" id="A0A2W2AE91"/>
<dbReference type="SFLD" id="SFLDG01129">
    <property type="entry name" value="C1.5:_HAD__Beta-PGM__Phosphata"/>
    <property type="match status" value="1"/>
</dbReference>
<dbReference type="InterPro" id="IPR011951">
    <property type="entry name" value="HAD-SF_hydro_IA_YjjG/PynA"/>
</dbReference>
<dbReference type="NCBIfam" id="TIGR02254">
    <property type="entry name" value="YjjG_YfnB"/>
    <property type="match status" value="1"/>
</dbReference>
<dbReference type="OrthoDB" id="9797415at2"/>
<gene>
    <name evidence="1" type="ORF">DN068_17665</name>
</gene>
<dbReference type="InterPro" id="IPR006439">
    <property type="entry name" value="HAD-SF_hydro_IA"/>
</dbReference>
<dbReference type="Proteomes" id="UP000248745">
    <property type="component" value="Unassembled WGS sequence"/>
</dbReference>
<dbReference type="SUPFAM" id="SSF56784">
    <property type="entry name" value="HAD-like"/>
    <property type="match status" value="1"/>
</dbReference>
<evidence type="ECO:0000313" key="2">
    <source>
        <dbReference type="Proteomes" id="UP000248745"/>
    </source>
</evidence>
<dbReference type="NCBIfam" id="TIGR01549">
    <property type="entry name" value="HAD-SF-IA-v1"/>
    <property type="match status" value="1"/>
</dbReference>
<proteinExistence type="predicted"/>
<dbReference type="InterPro" id="IPR023198">
    <property type="entry name" value="PGP-like_dom2"/>
</dbReference>
<dbReference type="Pfam" id="PF13419">
    <property type="entry name" value="HAD_2"/>
    <property type="match status" value="1"/>
</dbReference>
<protein>
    <submittedName>
        <fullName evidence="1">Noncanonical pyrimidine nucleotidase, YjjG family</fullName>
    </submittedName>
</protein>
<dbReference type="InterPro" id="IPR041492">
    <property type="entry name" value="HAD_2"/>
</dbReference>
<dbReference type="InterPro" id="IPR023214">
    <property type="entry name" value="HAD_sf"/>
</dbReference>
<reference evidence="1 2" key="1">
    <citation type="submission" date="2018-06" db="EMBL/GenBank/DDBJ databases">
        <title>Mucibacter soli gen. nov., sp. nov., a new member of the family Chitinophagaceae producing mucin.</title>
        <authorList>
            <person name="Kim M.-K."/>
            <person name="Park S."/>
            <person name="Kim T.-S."/>
            <person name="Joung Y."/>
            <person name="Han J.-H."/>
            <person name="Kim S.B."/>
        </authorList>
    </citation>
    <scope>NUCLEOTIDE SEQUENCE [LARGE SCALE GENOMIC DNA]</scope>
    <source>
        <strain evidence="1 2">R1-15</strain>
    </source>
</reference>
<dbReference type="InterPro" id="IPR036412">
    <property type="entry name" value="HAD-like_sf"/>
</dbReference>
<sequence>MYQAIFFDVDDTLLNFKLSSQSAFQKSFADFNLEYNDHIFSEFVGIDNILWAKQRTNEITIQEVVDNRFKQLFHLLKIDADAADMEHLYRNKLHHECHLESEVVETIVYLNAKYKLYVASNGFLTMQTARLKLANLFHLFSDLYVSDDIGFEKPDRRFFGEILKRSSFEKHQTLFIGDSLEADIKGASGADIDTCWYNPNRKENTSDVSSTMIIHELSQLRAIL</sequence>
<accession>A0A2W2AE91</accession>
<dbReference type="InterPro" id="IPR052550">
    <property type="entry name" value="Pyrimidine_5'-ntase_YjjG"/>
</dbReference>
<comment type="caution">
    <text evidence="1">The sequence shown here is derived from an EMBL/GenBank/DDBJ whole genome shotgun (WGS) entry which is preliminary data.</text>
</comment>
<dbReference type="GO" id="GO:0008253">
    <property type="term" value="F:5'-nucleotidase activity"/>
    <property type="evidence" value="ECO:0007669"/>
    <property type="project" value="InterPro"/>
</dbReference>